<dbReference type="PROSITE" id="PS51755">
    <property type="entry name" value="OMPR_PHOB"/>
    <property type="match status" value="1"/>
</dbReference>
<feature type="modified residue" description="4-aspartylphosphate" evidence="2">
    <location>
        <position position="51"/>
    </location>
</feature>
<dbReference type="GO" id="GO:0032993">
    <property type="term" value="C:protein-DNA complex"/>
    <property type="evidence" value="ECO:0007669"/>
    <property type="project" value="TreeGrafter"/>
</dbReference>
<keyword evidence="7" id="KW-1185">Reference proteome</keyword>
<dbReference type="Gene3D" id="6.10.250.690">
    <property type="match status" value="1"/>
</dbReference>
<dbReference type="InterPro" id="IPR039420">
    <property type="entry name" value="WalR-like"/>
</dbReference>
<evidence type="ECO:0000256" key="2">
    <source>
        <dbReference type="PROSITE-ProRule" id="PRU00169"/>
    </source>
</evidence>
<dbReference type="PANTHER" id="PTHR48111">
    <property type="entry name" value="REGULATOR OF RPOS"/>
    <property type="match status" value="1"/>
</dbReference>
<dbReference type="InterPro" id="IPR036388">
    <property type="entry name" value="WH-like_DNA-bd_sf"/>
</dbReference>
<dbReference type="GO" id="GO:0006355">
    <property type="term" value="P:regulation of DNA-templated transcription"/>
    <property type="evidence" value="ECO:0007669"/>
    <property type="project" value="InterPro"/>
</dbReference>
<feature type="DNA-binding region" description="OmpR/PhoB-type" evidence="3">
    <location>
        <begin position="124"/>
        <end position="217"/>
    </location>
</feature>
<evidence type="ECO:0000259" key="4">
    <source>
        <dbReference type="PROSITE" id="PS50110"/>
    </source>
</evidence>
<organism evidence="6 7">
    <name type="scientific">Plantactinospora soyae</name>
    <dbReference type="NCBI Taxonomy" id="1544732"/>
    <lineage>
        <taxon>Bacteria</taxon>
        <taxon>Bacillati</taxon>
        <taxon>Actinomycetota</taxon>
        <taxon>Actinomycetes</taxon>
        <taxon>Micromonosporales</taxon>
        <taxon>Micromonosporaceae</taxon>
        <taxon>Plantactinospora</taxon>
    </lineage>
</organism>
<dbReference type="SUPFAM" id="SSF52172">
    <property type="entry name" value="CheY-like"/>
    <property type="match status" value="1"/>
</dbReference>
<gene>
    <name evidence="6" type="ORF">H4W31_006699</name>
</gene>
<sequence length="217" mass="23891">MRVLVAEDERVLADYVAEGLRRRSMAVDVAYDGIGARDRLAYNDYDVLVLDRDLPGIHGDDVCRELVREGARTRILMLTAAGAVRDRVEGLGIGADDYLAKPFDYAELVARVQALGRRAQPAVPPVLQRQGVMLDSARMQAFRDGVYLPLSRKEFAVLEVLMRAGGTVVSTSELLERAWDENADPFTSAVRVTMSKLRAKLGEPNVIETVAGAGYRI</sequence>
<dbReference type="PROSITE" id="PS50110">
    <property type="entry name" value="RESPONSE_REGULATORY"/>
    <property type="match status" value="1"/>
</dbReference>
<dbReference type="RefSeq" id="WP_192770214.1">
    <property type="nucleotide sequence ID" value="NZ_JADBEB010000001.1"/>
</dbReference>
<dbReference type="Pfam" id="PF00072">
    <property type="entry name" value="Response_reg"/>
    <property type="match status" value="1"/>
</dbReference>
<dbReference type="GO" id="GO:0000976">
    <property type="term" value="F:transcription cis-regulatory region binding"/>
    <property type="evidence" value="ECO:0007669"/>
    <property type="project" value="TreeGrafter"/>
</dbReference>
<dbReference type="PANTHER" id="PTHR48111:SF36">
    <property type="entry name" value="TRANSCRIPTIONAL REGULATORY PROTEIN CUTR"/>
    <property type="match status" value="1"/>
</dbReference>
<dbReference type="InterPro" id="IPR001867">
    <property type="entry name" value="OmpR/PhoB-type_DNA-bd"/>
</dbReference>
<reference evidence="6" key="1">
    <citation type="submission" date="2020-10" db="EMBL/GenBank/DDBJ databases">
        <title>Sequencing the genomes of 1000 actinobacteria strains.</title>
        <authorList>
            <person name="Klenk H.-P."/>
        </authorList>
    </citation>
    <scope>NUCLEOTIDE SEQUENCE</scope>
    <source>
        <strain evidence="6">DSM 46832</strain>
    </source>
</reference>
<evidence type="ECO:0000259" key="5">
    <source>
        <dbReference type="PROSITE" id="PS51755"/>
    </source>
</evidence>
<dbReference type="AlphaFoldDB" id="A0A927MDD7"/>
<dbReference type="GO" id="GO:0000156">
    <property type="term" value="F:phosphorelay response regulator activity"/>
    <property type="evidence" value="ECO:0007669"/>
    <property type="project" value="TreeGrafter"/>
</dbReference>
<feature type="domain" description="OmpR/PhoB-type" evidence="5">
    <location>
        <begin position="124"/>
        <end position="217"/>
    </location>
</feature>
<accession>A0A927MDD7</accession>
<evidence type="ECO:0000313" key="7">
    <source>
        <dbReference type="Proteomes" id="UP000649753"/>
    </source>
</evidence>
<dbReference type="InterPro" id="IPR011006">
    <property type="entry name" value="CheY-like_superfamily"/>
</dbReference>
<dbReference type="Proteomes" id="UP000649753">
    <property type="component" value="Unassembled WGS sequence"/>
</dbReference>
<keyword evidence="2" id="KW-0597">Phosphoprotein</keyword>
<dbReference type="EMBL" id="JADBEB010000001">
    <property type="protein sequence ID" value="MBE1491061.1"/>
    <property type="molecule type" value="Genomic_DNA"/>
</dbReference>
<keyword evidence="1 3" id="KW-0238">DNA-binding</keyword>
<comment type="caution">
    <text evidence="6">The sequence shown here is derived from an EMBL/GenBank/DDBJ whole genome shotgun (WGS) entry which is preliminary data.</text>
</comment>
<dbReference type="Gene3D" id="1.10.10.10">
    <property type="entry name" value="Winged helix-like DNA-binding domain superfamily/Winged helix DNA-binding domain"/>
    <property type="match status" value="1"/>
</dbReference>
<evidence type="ECO:0000256" key="3">
    <source>
        <dbReference type="PROSITE-ProRule" id="PRU01091"/>
    </source>
</evidence>
<dbReference type="SMART" id="SM00862">
    <property type="entry name" value="Trans_reg_C"/>
    <property type="match status" value="1"/>
</dbReference>
<dbReference type="GO" id="GO:0005829">
    <property type="term" value="C:cytosol"/>
    <property type="evidence" value="ECO:0007669"/>
    <property type="project" value="TreeGrafter"/>
</dbReference>
<protein>
    <submittedName>
        <fullName evidence="6">DNA-binding response OmpR family regulator</fullName>
    </submittedName>
</protein>
<name>A0A927MDD7_9ACTN</name>
<evidence type="ECO:0000313" key="6">
    <source>
        <dbReference type="EMBL" id="MBE1491061.1"/>
    </source>
</evidence>
<evidence type="ECO:0000256" key="1">
    <source>
        <dbReference type="ARBA" id="ARBA00023125"/>
    </source>
</evidence>
<dbReference type="InterPro" id="IPR001789">
    <property type="entry name" value="Sig_transdc_resp-reg_receiver"/>
</dbReference>
<dbReference type="SMART" id="SM00448">
    <property type="entry name" value="REC"/>
    <property type="match status" value="1"/>
</dbReference>
<proteinExistence type="predicted"/>
<dbReference type="CDD" id="cd00383">
    <property type="entry name" value="trans_reg_C"/>
    <property type="match status" value="1"/>
</dbReference>
<feature type="domain" description="Response regulatory" evidence="4">
    <location>
        <begin position="2"/>
        <end position="116"/>
    </location>
</feature>
<dbReference type="Pfam" id="PF00486">
    <property type="entry name" value="Trans_reg_C"/>
    <property type="match status" value="1"/>
</dbReference>
<dbReference type="Gene3D" id="3.40.50.2300">
    <property type="match status" value="1"/>
</dbReference>